<evidence type="ECO:0000313" key="5">
    <source>
        <dbReference type="EMBL" id="MBB6629823.1"/>
    </source>
</evidence>
<evidence type="ECO:0000256" key="1">
    <source>
        <dbReference type="ARBA" id="ARBA00006754"/>
    </source>
</evidence>
<dbReference type="InterPro" id="IPR025751">
    <property type="entry name" value="RsbRD_N_dom"/>
</dbReference>
<dbReference type="Proteomes" id="UP000523955">
    <property type="component" value="Unassembled WGS sequence"/>
</dbReference>
<dbReference type="RefSeq" id="WP_185255040.1">
    <property type="nucleotide sequence ID" value="NZ_JACKXE010000002.1"/>
</dbReference>
<dbReference type="Pfam" id="PF17853">
    <property type="entry name" value="GGDEF_2"/>
    <property type="match status" value="1"/>
</dbReference>
<protein>
    <submittedName>
        <fullName evidence="5">Helix-turn-helix domain-containing protein</fullName>
    </submittedName>
</protein>
<dbReference type="InterPro" id="IPR041522">
    <property type="entry name" value="CdaR_GGDEF"/>
</dbReference>
<dbReference type="InterPro" id="IPR051448">
    <property type="entry name" value="CdaR-like_regulators"/>
</dbReference>
<dbReference type="Gene3D" id="1.10.10.2840">
    <property type="entry name" value="PucR C-terminal helix-turn-helix domain"/>
    <property type="match status" value="1"/>
</dbReference>
<evidence type="ECO:0000259" key="4">
    <source>
        <dbReference type="Pfam" id="PF17853"/>
    </source>
</evidence>
<feature type="domain" description="RsbT co-antagonist protein RsbRD N-terminal" evidence="3">
    <location>
        <begin position="34"/>
        <end position="167"/>
    </location>
</feature>
<dbReference type="Pfam" id="PF13556">
    <property type="entry name" value="HTH_30"/>
    <property type="match status" value="1"/>
</dbReference>
<dbReference type="Pfam" id="PF14361">
    <property type="entry name" value="RsbRD_N"/>
    <property type="match status" value="1"/>
</dbReference>
<accession>A0A7X0RK45</accession>
<feature type="domain" description="PucR C-terminal helix-turn-helix" evidence="2">
    <location>
        <begin position="340"/>
        <end position="398"/>
    </location>
</feature>
<comment type="caution">
    <text evidence="5">The sequence shown here is derived from an EMBL/GenBank/DDBJ whole genome shotgun (WGS) entry which is preliminary data.</text>
</comment>
<evidence type="ECO:0000259" key="3">
    <source>
        <dbReference type="Pfam" id="PF14361"/>
    </source>
</evidence>
<dbReference type="PANTHER" id="PTHR33744:SF1">
    <property type="entry name" value="DNA-BINDING TRANSCRIPTIONAL ACTIVATOR ADER"/>
    <property type="match status" value="1"/>
</dbReference>
<comment type="similarity">
    <text evidence="1">Belongs to the CdaR family.</text>
</comment>
<reference evidence="5 6" key="1">
    <citation type="submission" date="2020-08" db="EMBL/GenBank/DDBJ databases">
        <authorList>
            <person name="Seo M.-J."/>
        </authorList>
    </citation>
    <scope>NUCLEOTIDE SEQUENCE [LARGE SCALE GENOMIC DNA]</scope>
    <source>
        <strain evidence="5 6">KIGAM211</strain>
    </source>
</reference>
<dbReference type="EMBL" id="JACKXE010000002">
    <property type="protein sequence ID" value="MBB6629823.1"/>
    <property type="molecule type" value="Genomic_DNA"/>
</dbReference>
<dbReference type="PANTHER" id="PTHR33744">
    <property type="entry name" value="CARBOHYDRATE DIACID REGULATOR"/>
    <property type="match status" value="1"/>
</dbReference>
<gene>
    <name evidence="5" type="ORF">H5V45_21070</name>
</gene>
<keyword evidence="6" id="KW-1185">Reference proteome</keyword>
<dbReference type="InterPro" id="IPR025736">
    <property type="entry name" value="PucR_C-HTH_dom"/>
</dbReference>
<dbReference type="InterPro" id="IPR042070">
    <property type="entry name" value="PucR_C-HTH_sf"/>
</dbReference>
<name>A0A7X0RK45_9ACTN</name>
<dbReference type="AlphaFoldDB" id="A0A7X0RK45"/>
<proteinExistence type="inferred from homology"/>
<evidence type="ECO:0000259" key="2">
    <source>
        <dbReference type="Pfam" id="PF13556"/>
    </source>
</evidence>
<organism evidence="5 6">
    <name type="scientific">Nocardioides luti</name>
    <dbReference type="NCBI Taxonomy" id="2761101"/>
    <lineage>
        <taxon>Bacteria</taxon>
        <taxon>Bacillati</taxon>
        <taxon>Actinomycetota</taxon>
        <taxon>Actinomycetes</taxon>
        <taxon>Propionibacteriales</taxon>
        <taxon>Nocardioidaceae</taxon>
        <taxon>Nocardioides</taxon>
    </lineage>
</organism>
<evidence type="ECO:0000313" key="6">
    <source>
        <dbReference type="Proteomes" id="UP000523955"/>
    </source>
</evidence>
<feature type="domain" description="CdaR GGDEF-like" evidence="4">
    <location>
        <begin position="183"/>
        <end position="290"/>
    </location>
</feature>
<sequence length="408" mass="44446">MSPDVTRSHPPTQPSIHPRITAACESLLEDVDDIASSCSGIIRREEPHYVDIMSFEELAHAVRPNIIGLVESVMVNETSLLAAPRRTGRERAQARVPLTMVLHAYRLTALHIWDRLVRLCGENAESNRALLDSASALWSAVDVYCQELATAYRDVETEQLLRDVRVREAALASLFSGVSGTGEHFADVADALRLPKVGRFVVVASDSWRVEPERAPATAERALASLGVRSAWRSEADGEVGLVVLTHAQRIERLMDNLASLTVGRVGISETFEAVVETPLAVNQARLARDTATPGQDGVMRFGDSRVAALVAATPDLALGLAQQVLGAVLEQTEEERCLLVGTLRAWYDAQGSAAEAAKLLHCHPNTVRYRLSKVTQLTGRDLHVPSDVVHLYLALEATRLFPPVPAD</sequence>